<reference evidence="2 3" key="1">
    <citation type="submission" date="2018-02" db="EMBL/GenBank/DDBJ databases">
        <title>The draft genome of Phyllobacterium myrsinacearum DSM5892.</title>
        <authorList>
            <person name="Li L."/>
            <person name="Liu L."/>
            <person name="Zhang X."/>
            <person name="Wang T."/>
        </authorList>
    </citation>
    <scope>NUCLEOTIDE SEQUENCE [LARGE SCALE GENOMIC DNA]</scope>
    <source>
        <strain evidence="2 3">DSM 5892</strain>
    </source>
</reference>
<feature type="transmembrane region" description="Helical" evidence="1">
    <location>
        <begin position="94"/>
        <end position="116"/>
    </location>
</feature>
<dbReference type="EMBL" id="PVBT01000001">
    <property type="protein sequence ID" value="PRD58122.1"/>
    <property type="molecule type" value="Genomic_DNA"/>
</dbReference>
<keyword evidence="1" id="KW-0812">Transmembrane</keyword>
<keyword evidence="1" id="KW-1133">Transmembrane helix</keyword>
<gene>
    <name evidence="2" type="ORF">C5750_03005</name>
</gene>
<accession>A0A2S9JY20</accession>
<dbReference type="RefSeq" id="WP_105732362.1">
    <property type="nucleotide sequence ID" value="NZ_PVBT01000001.1"/>
</dbReference>
<dbReference type="AlphaFoldDB" id="A0A2S9JY20"/>
<evidence type="ECO:0000256" key="1">
    <source>
        <dbReference type="SAM" id="Phobius"/>
    </source>
</evidence>
<feature type="transmembrane region" description="Helical" evidence="1">
    <location>
        <begin position="42"/>
        <end position="59"/>
    </location>
</feature>
<comment type="caution">
    <text evidence="2">The sequence shown here is derived from an EMBL/GenBank/DDBJ whole genome shotgun (WGS) entry which is preliminary data.</text>
</comment>
<sequence length="117" mass="12148">MPVFLMILLAIHVLSSIFWAGSTFTLARTGGAGSQQFFRPQMGAATVAFLSGATLLALYHGSWLSGSETVLGIGIFTAIAAAGVQGALRRRPEISHRIAAGLLAVTAVCMVIARFAA</sequence>
<organism evidence="2 3">
    <name type="scientific">Phyllobacterium myrsinacearum</name>
    <dbReference type="NCBI Taxonomy" id="28101"/>
    <lineage>
        <taxon>Bacteria</taxon>
        <taxon>Pseudomonadati</taxon>
        <taxon>Pseudomonadota</taxon>
        <taxon>Alphaproteobacteria</taxon>
        <taxon>Hyphomicrobiales</taxon>
        <taxon>Phyllobacteriaceae</taxon>
        <taxon>Phyllobacterium</taxon>
    </lineage>
</organism>
<proteinExistence type="predicted"/>
<keyword evidence="1" id="KW-0472">Membrane</keyword>
<dbReference type="OrthoDB" id="9812418at2"/>
<evidence type="ECO:0000313" key="2">
    <source>
        <dbReference type="EMBL" id="PRD58122.1"/>
    </source>
</evidence>
<keyword evidence="3" id="KW-1185">Reference proteome</keyword>
<feature type="transmembrane region" description="Helical" evidence="1">
    <location>
        <begin position="71"/>
        <end position="88"/>
    </location>
</feature>
<name>A0A2S9JY20_9HYPH</name>
<evidence type="ECO:0000313" key="3">
    <source>
        <dbReference type="Proteomes" id="UP000238563"/>
    </source>
</evidence>
<protein>
    <submittedName>
        <fullName evidence="2">Uncharacterized protein</fullName>
    </submittedName>
</protein>
<dbReference type="Proteomes" id="UP000238563">
    <property type="component" value="Unassembled WGS sequence"/>
</dbReference>